<protein>
    <submittedName>
        <fullName evidence="7">HAMP domain protein</fullName>
    </submittedName>
</protein>
<dbReference type="Pfam" id="PF00672">
    <property type="entry name" value="HAMP"/>
    <property type="match status" value="1"/>
</dbReference>
<evidence type="ECO:0000256" key="1">
    <source>
        <dbReference type="ARBA" id="ARBA00004370"/>
    </source>
</evidence>
<feature type="transmembrane region" description="Helical" evidence="5">
    <location>
        <begin position="291"/>
        <end position="314"/>
    </location>
</feature>
<dbReference type="EMBL" id="AAXG02000010">
    <property type="protein sequence ID" value="EDN00725.1"/>
    <property type="molecule type" value="Genomic_DNA"/>
</dbReference>
<dbReference type="GO" id="GO:0016020">
    <property type="term" value="C:membrane"/>
    <property type="evidence" value="ECO:0007669"/>
    <property type="project" value="UniProtKB-SubCell"/>
</dbReference>
<keyword evidence="3" id="KW-0808">Transferase</keyword>
<name>A6NTG2_9FIRM</name>
<feature type="domain" description="HAMP" evidence="6">
    <location>
        <begin position="315"/>
        <end position="367"/>
    </location>
</feature>
<accession>A6NTG2</accession>
<keyword evidence="5" id="KW-0812">Transmembrane</keyword>
<evidence type="ECO:0000256" key="5">
    <source>
        <dbReference type="SAM" id="Phobius"/>
    </source>
</evidence>
<dbReference type="Gene3D" id="6.10.340.10">
    <property type="match status" value="1"/>
</dbReference>
<keyword evidence="2" id="KW-0597">Phosphoprotein</keyword>
<proteinExistence type="predicted"/>
<dbReference type="InterPro" id="IPR010559">
    <property type="entry name" value="Sig_transdc_His_kin_internal"/>
</dbReference>
<keyword evidence="8" id="KW-1185">Reference proteome</keyword>
<dbReference type="SMART" id="SM00304">
    <property type="entry name" value="HAMP"/>
    <property type="match status" value="1"/>
</dbReference>
<evidence type="ECO:0000313" key="8">
    <source>
        <dbReference type="Proteomes" id="UP000003639"/>
    </source>
</evidence>
<evidence type="ECO:0000313" key="7">
    <source>
        <dbReference type="EMBL" id="EDN00725.1"/>
    </source>
</evidence>
<evidence type="ECO:0000256" key="3">
    <source>
        <dbReference type="ARBA" id="ARBA00022679"/>
    </source>
</evidence>
<dbReference type="Gene3D" id="3.30.565.10">
    <property type="entry name" value="Histidine kinase-like ATPase, C-terminal domain"/>
    <property type="match status" value="1"/>
</dbReference>
<evidence type="ECO:0000256" key="4">
    <source>
        <dbReference type="ARBA" id="ARBA00022777"/>
    </source>
</evidence>
<reference evidence="7 8" key="1">
    <citation type="submission" date="2007-04" db="EMBL/GenBank/DDBJ databases">
        <authorList>
            <person name="Fulton L."/>
            <person name="Clifton S."/>
            <person name="Fulton B."/>
            <person name="Xu J."/>
            <person name="Minx P."/>
            <person name="Pepin K.H."/>
            <person name="Johnson M."/>
            <person name="Thiruvilangam P."/>
            <person name="Bhonagiri V."/>
            <person name="Nash W.E."/>
            <person name="Mardis E.R."/>
            <person name="Wilson R.K."/>
        </authorList>
    </citation>
    <scope>NUCLEOTIDE SEQUENCE [LARGE SCALE GENOMIC DNA]</scope>
    <source>
        <strain evidence="7 8">ATCC 29799</strain>
    </source>
</reference>
<dbReference type="InterPro" id="IPR036890">
    <property type="entry name" value="HATPase_C_sf"/>
</dbReference>
<keyword evidence="4" id="KW-0418">Kinase</keyword>
<evidence type="ECO:0000259" key="6">
    <source>
        <dbReference type="PROSITE" id="PS50885"/>
    </source>
</evidence>
<dbReference type="STRING" id="411467.BACCAP_01491"/>
<dbReference type="SUPFAM" id="SSF55874">
    <property type="entry name" value="ATPase domain of HSP90 chaperone/DNA topoisomerase II/histidine kinase"/>
    <property type="match status" value="1"/>
</dbReference>
<dbReference type="PROSITE" id="PS50885">
    <property type="entry name" value="HAMP"/>
    <property type="match status" value="1"/>
</dbReference>
<dbReference type="OrthoDB" id="138378at2"/>
<dbReference type="InterPro" id="IPR003660">
    <property type="entry name" value="HAMP_dom"/>
</dbReference>
<dbReference type="GO" id="GO:0000155">
    <property type="term" value="F:phosphorelay sensor kinase activity"/>
    <property type="evidence" value="ECO:0007669"/>
    <property type="project" value="InterPro"/>
</dbReference>
<comment type="caution">
    <text evidence="7">The sequence shown here is derived from an EMBL/GenBank/DDBJ whole genome shotgun (WGS) entry which is preliminary data.</text>
</comment>
<dbReference type="eggNOG" id="COG2972">
    <property type="taxonomic scope" value="Bacteria"/>
</dbReference>
<dbReference type="PANTHER" id="PTHR34220">
    <property type="entry name" value="SENSOR HISTIDINE KINASE YPDA"/>
    <property type="match status" value="1"/>
</dbReference>
<dbReference type="SUPFAM" id="SSF158472">
    <property type="entry name" value="HAMP domain-like"/>
    <property type="match status" value="1"/>
</dbReference>
<dbReference type="InterPro" id="IPR050640">
    <property type="entry name" value="Bact_2-comp_sensor_kinase"/>
</dbReference>
<dbReference type="PANTHER" id="PTHR34220:SF7">
    <property type="entry name" value="SENSOR HISTIDINE KINASE YPDA"/>
    <property type="match status" value="1"/>
</dbReference>
<dbReference type="Pfam" id="PF02518">
    <property type="entry name" value="HATPase_c"/>
    <property type="match status" value="1"/>
</dbReference>
<dbReference type="SMART" id="SM00387">
    <property type="entry name" value="HATPase_c"/>
    <property type="match status" value="1"/>
</dbReference>
<dbReference type="AlphaFoldDB" id="A6NTG2"/>
<dbReference type="Pfam" id="PF06580">
    <property type="entry name" value="His_kinase"/>
    <property type="match status" value="1"/>
</dbReference>
<keyword evidence="5" id="KW-0472">Membrane</keyword>
<evidence type="ECO:0000256" key="2">
    <source>
        <dbReference type="ARBA" id="ARBA00022553"/>
    </source>
</evidence>
<dbReference type="InterPro" id="IPR003594">
    <property type="entry name" value="HATPase_dom"/>
</dbReference>
<gene>
    <name evidence="7" type="ORF">BACCAP_01491</name>
</gene>
<dbReference type="CDD" id="cd06225">
    <property type="entry name" value="HAMP"/>
    <property type="match status" value="1"/>
</dbReference>
<organism evidence="7 8">
    <name type="scientific">Pseudoflavonifractor capillosus ATCC 29799</name>
    <dbReference type="NCBI Taxonomy" id="411467"/>
    <lineage>
        <taxon>Bacteria</taxon>
        <taxon>Bacillati</taxon>
        <taxon>Bacillota</taxon>
        <taxon>Clostridia</taxon>
        <taxon>Eubacteriales</taxon>
        <taxon>Oscillospiraceae</taxon>
        <taxon>Pseudoflavonifractor</taxon>
    </lineage>
</organism>
<dbReference type="RefSeq" id="WP_006572039.1">
    <property type="nucleotide sequence ID" value="NZ_AAXG02000010.1"/>
</dbReference>
<keyword evidence="5" id="KW-1133">Transmembrane helix</keyword>
<reference evidence="7 8" key="2">
    <citation type="submission" date="2007-06" db="EMBL/GenBank/DDBJ databases">
        <title>Draft genome sequence of Pseudoflavonifractor capillosus ATCC 29799.</title>
        <authorList>
            <person name="Sudarsanam P."/>
            <person name="Ley R."/>
            <person name="Guruge J."/>
            <person name="Turnbaugh P.J."/>
            <person name="Mahowald M."/>
            <person name="Liep D."/>
            <person name="Gordon J."/>
        </authorList>
    </citation>
    <scope>NUCLEOTIDE SEQUENCE [LARGE SCALE GENOMIC DNA]</scope>
    <source>
        <strain evidence="7 8">ATCC 29799</strain>
    </source>
</reference>
<sequence>MRRRKSFLFRLFALLFALLLTSTAVVELALYHYSRQVVGGEYIRLNQAGLNQVAGSISTSLSDSQTLAKRIAESTQLIELLSGPADSETNEAAYDLLDNLSSNYVWQRGIRMLMDCYVIGFNGVHAATYDSNAFTSQQILSDPQYQPLISGQQDTLLLSTSVHPDASGIFVHAFQFAQLIRDHLTHEPLGIVILNISEVSLYSQYLELQSSDSNFVLLDGTGCVVSAKDKRRIAQPYAYTLEELDAFSAQTDPSSRVVDGQIYLSARIPGTDWHVVEELTAHSAFGTLNQLGAYTLLATVLCAALMLAVLLYAYRQIVRPIAQLQYSLGRVMDGHLDEHIEVRRQDEFGRIQMAFNGMVDQLSTLLESVKREEREKRLAELDFLQAQINPHFIYNTLSSIRFLLEMDKVQEAGEMVFYFSKLLRQTLSRSDEFIPLGEELEMLECYVDLQRLRYPETFRYSCEVDRSLWGNTLPKLLLQPVVENSIFHGVGQHQIHIRVRGWLEGDALILQVEDDGVGISKDKLEHVMNKDLQINRVGLKNVQDRIRLNYGPEYGLTIAGGPSGGTVVTFRLPRTR</sequence>
<comment type="subcellular location">
    <subcellularLocation>
        <location evidence="1">Membrane</location>
    </subcellularLocation>
</comment>
<dbReference type="Proteomes" id="UP000003639">
    <property type="component" value="Unassembled WGS sequence"/>
</dbReference>